<keyword evidence="1" id="KW-0378">Hydrolase</keyword>
<sequence length="292" mass="33964">MYPDIPYENLSWPVTQHAGVIERDAVEGLLHACSSCQGKKVNPETISTYFKGKGLLTANFRSDSNRDDTWRDYQQILSEFGLIYSTRICKELKLTSVAKAYLNGNLTYREMMTLQILRYQYPNGHKTKVTKKQYINGIRLRPAVLIWDVLNGLWEKGANPVLTREEMQSYVVRCIRNDDYNKCVEAIVRARSDKTKYPIIPEARRNLSDWMKVLSQTLLFKTSENGSTLGLTSYAIMEQTRIISACEKLRDEGDYWDYSSSENFQEEWFDYYGEYESNKELVFRESGGYNVQ</sequence>
<protein>
    <submittedName>
        <fullName evidence="1">AlwI restriction endonuclease</fullName>
    </submittedName>
</protein>
<organism evidence="1 2">
    <name type="scientific">Selenomonas ruminantium</name>
    <dbReference type="NCBI Taxonomy" id="971"/>
    <lineage>
        <taxon>Bacteria</taxon>
        <taxon>Bacillati</taxon>
        <taxon>Bacillota</taxon>
        <taxon>Negativicutes</taxon>
        <taxon>Selenomonadales</taxon>
        <taxon>Selenomonadaceae</taxon>
        <taxon>Selenomonas</taxon>
    </lineage>
</organism>
<accession>A0A1K1M656</accession>
<gene>
    <name evidence="1" type="ORF">SAMN02910323_0604</name>
</gene>
<reference evidence="2" key="1">
    <citation type="submission" date="2016-11" db="EMBL/GenBank/DDBJ databases">
        <authorList>
            <person name="Varghese N."/>
            <person name="Submissions S."/>
        </authorList>
    </citation>
    <scope>NUCLEOTIDE SEQUENCE [LARGE SCALE GENOMIC DNA]</scope>
    <source>
        <strain evidence="2">C3</strain>
    </source>
</reference>
<dbReference type="EMBL" id="FPJA01000004">
    <property type="protein sequence ID" value="SFW18587.1"/>
    <property type="molecule type" value="Genomic_DNA"/>
</dbReference>
<keyword evidence="1" id="KW-0540">Nuclease</keyword>
<dbReference type="Proteomes" id="UP000182958">
    <property type="component" value="Unassembled WGS sequence"/>
</dbReference>
<dbReference type="AlphaFoldDB" id="A0A1K1M656"/>
<keyword evidence="1" id="KW-0255">Endonuclease</keyword>
<dbReference type="Pfam" id="PF09491">
    <property type="entry name" value="RE_AlwI"/>
    <property type="match status" value="1"/>
</dbReference>
<dbReference type="RefSeq" id="WP_072305462.1">
    <property type="nucleotide sequence ID" value="NZ_FPJA01000004.1"/>
</dbReference>
<evidence type="ECO:0000313" key="2">
    <source>
        <dbReference type="Proteomes" id="UP000182958"/>
    </source>
</evidence>
<dbReference type="GO" id="GO:0004519">
    <property type="term" value="F:endonuclease activity"/>
    <property type="evidence" value="ECO:0007669"/>
    <property type="project" value="UniProtKB-KW"/>
</dbReference>
<name>A0A1K1M656_SELRU</name>
<proteinExistence type="predicted"/>
<evidence type="ECO:0000313" key="1">
    <source>
        <dbReference type="EMBL" id="SFW18587.1"/>
    </source>
</evidence>
<dbReference type="InterPro" id="IPR018573">
    <property type="entry name" value="Restrct_endonuc_II_AlwI"/>
</dbReference>
<keyword evidence="2" id="KW-1185">Reference proteome</keyword>